<protein>
    <recommendedName>
        <fullName evidence="6">Tetraspanin</fullName>
    </recommendedName>
</protein>
<dbReference type="PRINTS" id="PR00259">
    <property type="entry name" value="TMFOUR"/>
</dbReference>
<dbReference type="GO" id="GO:0005886">
    <property type="term" value="C:plasma membrane"/>
    <property type="evidence" value="ECO:0007669"/>
    <property type="project" value="TreeGrafter"/>
</dbReference>
<keyword evidence="4 6" id="KW-1133">Transmembrane helix</keyword>
<organism evidence="7 8">
    <name type="scientific">Mizuhopecten yessoensis</name>
    <name type="common">Japanese scallop</name>
    <name type="synonym">Patinopecten yessoensis</name>
    <dbReference type="NCBI Taxonomy" id="6573"/>
    <lineage>
        <taxon>Eukaryota</taxon>
        <taxon>Metazoa</taxon>
        <taxon>Spiralia</taxon>
        <taxon>Lophotrochozoa</taxon>
        <taxon>Mollusca</taxon>
        <taxon>Bivalvia</taxon>
        <taxon>Autobranchia</taxon>
        <taxon>Pteriomorphia</taxon>
        <taxon>Pectinida</taxon>
        <taxon>Pectinoidea</taxon>
        <taxon>Pectinidae</taxon>
        <taxon>Mizuhopecten</taxon>
    </lineage>
</organism>
<name>A0A210QG71_MIZYE</name>
<dbReference type="Pfam" id="PF00335">
    <property type="entry name" value="Tetraspanin"/>
    <property type="match status" value="1"/>
</dbReference>
<proteinExistence type="inferred from homology"/>
<dbReference type="PIRSF" id="PIRSF002419">
    <property type="entry name" value="Tetraspanin"/>
    <property type="match status" value="1"/>
</dbReference>
<accession>A0A210QG71</accession>
<dbReference type="PANTHER" id="PTHR19282">
    <property type="entry name" value="TETRASPANIN"/>
    <property type="match status" value="1"/>
</dbReference>
<feature type="transmembrane region" description="Helical" evidence="6">
    <location>
        <begin position="47"/>
        <end position="70"/>
    </location>
</feature>
<evidence type="ECO:0000256" key="3">
    <source>
        <dbReference type="ARBA" id="ARBA00022692"/>
    </source>
</evidence>
<reference evidence="7 8" key="1">
    <citation type="journal article" date="2017" name="Nat. Ecol. Evol.">
        <title>Scallop genome provides insights into evolution of bilaterian karyotype and development.</title>
        <authorList>
            <person name="Wang S."/>
            <person name="Zhang J."/>
            <person name="Jiao W."/>
            <person name="Li J."/>
            <person name="Xun X."/>
            <person name="Sun Y."/>
            <person name="Guo X."/>
            <person name="Huan P."/>
            <person name="Dong B."/>
            <person name="Zhang L."/>
            <person name="Hu X."/>
            <person name="Sun X."/>
            <person name="Wang J."/>
            <person name="Zhao C."/>
            <person name="Wang Y."/>
            <person name="Wang D."/>
            <person name="Huang X."/>
            <person name="Wang R."/>
            <person name="Lv J."/>
            <person name="Li Y."/>
            <person name="Zhang Z."/>
            <person name="Liu B."/>
            <person name="Lu W."/>
            <person name="Hui Y."/>
            <person name="Liang J."/>
            <person name="Zhou Z."/>
            <person name="Hou R."/>
            <person name="Li X."/>
            <person name="Liu Y."/>
            <person name="Li H."/>
            <person name="Ning X."/>
            <person name="Lin Y."/>
            <person name="Zhao L."/>
            <person name="Xing Q."/>
            <person name="Dou J."/>
            <person name="Li Y."/>
            <person name="Mao J."/>
            <person name="Guo H."/>
            <person name="Dou H."/>
            <person name="Li T."/>
            <person name="Mu C."/>
            <person name="Jiang W."/>
            <person name="Fu Q."/>
            <person name="Fu X."/>
            <person name="Miao Y."/>
            <person name="Liu J."/>
            <person name="Yu Q."/>
            <person name="Li R."/>
            <person name="Liao H."/>
            <person name="Li X."/>
            <person name="Kong Y."/>
            <person name="Jiang Z."/>
            <person name="Chourrout D."/>
            <person name="Li R."/>
            <person name="Bao Z."/>
        </authorList>
    </citation>
    <scope>NUCLEOTIDE SEQUENCE [LARGE SCALE GENOMIC DNA]</scope>
    <source>
        <strain evidence="7 8">PY_sf001</strain>
    </source>
</reference>
<evidence type="ECO:0000256" key="2">
    <source>
        <dbReference type="ARBA" id="ARBA00006840"/>
    </source>
</evidence>
<evidence type="ECO:0000313" key="8">
    <source>
        <dbReference type="Proteomes" id="UP000242188"/>
    </source>
</evidence>
<evidence type="ECO:0000256" key="6">
    <source>
        <dbReference type="RuleBase" id="RU361218"/>
    </source>
</evidence>
<dbReference type="OrthoDB" id="9993879at2759"/>
<dbReference type="PANTHER" id="PTHR19282:SF544">
    <property type="entry name" value="TETRASPANIN"/>
    <property type="match status" value="1"/>
</dbReference>
<evidence type="ECO:0000256" key="4">
    <source>
        <dbReference type="ARBA" id="ARBA00022989"/>
    </source>
</evidence>
<evidence type="ECO:0000256" key="1">
    <source>
        <dbReference type="ARBA" id="ARBA00004141"/>
    </source>
</evidence>
<dbReference type="AlphaFoldDB" id="A0A210QG71"/>
<keyword evidence="8" id="KW-1185">Reference proteome</keyword>
<dbReference type="STRING" id="6573.A0A210QG71"/>
<dbReference type="InterPro" id="IPR000301">
    <property type="entry name" value="Tetraspanin_animals"/>
</dbReference>
<comment type="subcellular location">
    <subcellularLocation>
        <location evidence="1 6">Membrane</location>
        <topology evidence="1 6">Multi-pass membrane protein</topology>
    </subcellularLocation>
</comment>
<dbReference type="EMBL" id="NEDP02003800">
    <property type="protein sequence ID" value="OWF47728.1"/>
    <property type="molecule type" value="Genomic_DNA"/>
</dbReference>
<evidence type="ECO:0000313" key="7">
    <source>
        <dbReference type="EMBL" id="OWF47728.1"/>
    </source>
</evidence>
<comment type="similarity">
    <text evidence="2 6">Belongs to the tetraspanin (TM4SF) family.</text>
</comment>
<comment type="caution">
    <text evidence="7">The sequence shown here is derived from an EMBL/GenBank/DDBJ whole genome shotgun (WGS) entry which is preliminary data.</text>
</comment>
<dbReference type="InterPro" id="IPR018499">
    <property type="entry name" value="Tetraspanin/Peripherin"/>
</dbReference>
<feature type="transmembrane region" description="Helical" evidence="6">
    <location>
        <begin position="12"/>
        <end position="35"/>
    </location>
</feature>
<evidence type="ECO:0000256" key="5">
    <source>
        <dbReference type="ARBA" id="ARBA00023136"/>
    </source>
</evidence>
<feature type="transmembrane region" description="Helical" evidence="6">
    <location>
        <begin position="206"/>
        <end position="230"/>
    </location>
</feature>
<dbReference type="SUPFAM" id="SSF48652">
    <property type="entry name" value="Tetraspanin"/>
    <property type="match status" value="1"/>
</dbReference>
<feature type="transmembrane region" description="Helical" evidence="6">
    <location>
        <begin position="82"/>
        <end position="107"/>
    </location>
</feature>
<dbReference type="InterPro" id="IPR008952">
    <property type="entry name" value="Tetraspanin_EC2_sf"/>
</dbReference>
<keyword evidence="5 6" id="KW-0472">Membrane</keyword>
<gene>
    <name evidence="7" type="ORF">KP79_PYT15009</name>
</gene>
<keyword evidence="3 6" id="KW-0812">Transmembrane</keyword>
<dbReference type="Gene3D" id="1.10.1450.10">
    <property type="entry name" value="Tetraspanin"/>
    <property type="match status" value="1"/>
</dbReference>
<dbReference type="CDD" id="cd03127">
    <property type="entry name" value="tetraspanin_LEL"/>
    <property type="match status" value="1"/>
</dbReference>
<sequence>MSSGCTVPSKLCLVFIGLIFWGAAAGLFFVGGWVFETYKHFNELTSANLTLIPASIVLTVGIFMFIVGLLACASSVKENKCLLAVLFSILLVILTAEIAAGSLGYAFRDDMEGSVRDGLNQAINKFNGTSSDHQMEYLQEELKCCGVNNASDWETAKVWSLSHPGKVPVSCCIDQNNCTQSINGTDIYKKACLPELNDKFVTNLRYIAGIAVAFAVIQVLGMISSCVLFCRSKEVRYEVLGGPNSGLRV</sequence>
<dbReference type="Proteomes" id="UP000242188">
    <property type="component" value="Unassembled WGS sequence"/>
</dbReference>